<feature type="region of interest" description="Disordered" evidence="1">
    <location>
        <begin position="489"/>
        <end position="508"/>
    </location>
</feature>
<feature type="compositionally biased region" description="Basic and acidic residues" evidence="1">
    <location>
        <begin position="409"/>
        <end position="442"/>
    </location>
</feature>
<gene>
    <name evidence="2" type="ORF">F503_05228</name>
</gene>
<proteinExistence type="predicted"/>
<keyword evidence="3" id="KW-1185">Reference proteome</keyword>
<protein>
    <submittedName>
        <fullName evidence="2">Uncharacterized protein</fullName>
    </submittedName>
</protein>
<evidence type="ECO:0000313" key="3">
    <source>
        <dbReference type="Proteomes" id="UP000016923"/>
    </source>
</evidence>
<dbReference type="eggNOG" id="ENOG502RJYB">
    <property type="taxonomic scope" value="Eukaryota"/>
</dbReference>
<dbReference type="EMBL" id="KE148146">
    <property type="protein sequence ID" value="EPE10133.1"/>
    <property type="molecule type" value="Genomic_DNA"/>
</dbReference>
<sequence>MTIVAGNPDITGIPDHTQQKPVVLDDDGVSTEPVGGRKDDTTSVDSPENYLLHSADQIPVELLPWEPIWKMRHQPVTDGSSLEKNEGDETKKNSEDEHEGDEDDNNKTNSAALNGNDGNAAKTQEAVDASQGPSKPTRGYWREVLAASRREKKLQSAKMREDSSGQVPHKVLRLPPIPPPLPPCLQCVLGGVCCSLTTGPYAKLYVNDQVDVHRKLTPAVQSWYDPLTSFAHLVKELDATCTTWESFISRLAHEKQLLEQRFMKQAIVRGATDSPFLLQPPDQCDQCVRDGERGCLQQTANLAVEKVARPDGMPVSEGEMEVAWFASSGPPPLSLLPQHSSMILDQVRVGHYDAAMNRVHQYLQRNPRLAYVPLEAVFCRDPKAMTAAQVLAKAMSLLGKIRQQPNKETGVKAEEQADYTKKENEEGEDQEKKQENGQVDGHELAVDEAGRDLVELALRPATRVEISRMLRRQSCINVYAERGVATAHQPNIDGSAPSPNGAHYERQPVQMRGPRETLPLWDSTTMMAQEPDDKSHVRDIESMADFRLDLLLGGEEEDEREDVPVASTGIRGALLAFWRALL</sequence>
<reference evidence="2 3" key="1">
    <citation type="journal article" date="2013" name="BMC Genomics">
        <title>The genome and transcriptome of the pine saprophyte Ophiostoma piceae, and a comparison with the bark beetle-associated pine pathogen Grosmannia clavigera.</title>
        <authorList>
            <person name="Haridas S."/>
            <person name="Wang Y."/>
            <person name="Lim L."/>
            <person name="Massoumi Alamouti S."/>
            <person name="Jackman S."/>
            <person name="Docking R."/>
            <person name="Robertson G."/>
            <person name="Birol I."/>
            <person name="Bohlmann J."/>
            <person name="Breuil C."/>
        </authorList>
    </citation>
    <scope>NUCLEOTIDE SEQUENCE [LARGE SCALE GENOMIC DNA]</scope>
    <source>
        <strain evidence="2 3">UAMH 11346</strain>
    </source>
</reference>
<feature type="compositionally biased region" description="Basic and acidic residues" evidence="1">
    <location>
        <begin position="81"/>
        <end position="95"/>
    </location>
</feature>
<evidence type="ECO:0000256" key="1">
    <source>
        <dbReference type="SAM" id="MobiDB-lite"/>
    </source>
</evidence>
<feature type="region of interest" description="Disordered" evidence="1">
    <location>
        <begin position="1"/>
        <end position="57"/>
    </location>
</feature>
<dbReference type="AlphaFoldDB" id="S3CTV0"/>
<name>S3CTV0_OPHP1</name>
<evidence type="ECO:0000313" key="2">
    <source>
        <dbReference type="EMBL" id="EPE10133.1"/>
    </source>
</evidence>
<dbReference type="OrthoDB" id="5245528at2759"/>
<feature type="region of interest" description="Disordered" evidence="1">
    <location>
        <begin position="405"/>
        <end position="442"/>
    </location>
</feature>
<dbReference type="Proteomes" id="UP000016923">
    <property type="component" value="Unassembled WGS sequence"/>
</dbReference>
<accession>S3CTV0</accession>
<dbReference type="HOGENOM" id="CLU_468586_0_0_1"/>
<feature type="region of interest" description="Disordered" evidence="1">
    <location>
        <begin position="73"/>
        <end position="140"/>
    </location>
</feature>
<feature type="compositionally biased region" description="Polar residues" evidence="1">
    <location>
        <begin position="107"/>
        <end position="117"/>
    </location>
</feature>
<organism evidence="2 3">
    <name type="scientific">Ophiostoma piceae (strain UAMH 11346)</name>
    <name type="common">Sap stain fungus</name>
    <dbReference type="NCBI Taxonomy" id="1262450"/>
    <lineage>
        <taxon>Eukaryota</taxon>
        <taxon>Fungi</taxon>
        <taxon>Dikarya</taxon>
        <taxon>Ascomycota</taxon>
        <taxon>Pezizomycotina</taxon>
        <taxon>Sordariomycetes</taxon>
        <taxon>Sordariomycetidae</taxon>
        <taxon>Ophiostomatales</taxon>
        <taxon>Ophiostomataceae</taxon>
        <taxon>Ophiostoma</taxon>
    </lineage>
</organism>
<dbReference type="VEuPathDB" id="FungiDB:F503_05228"/>